<dbReference type="InterPro" id="IPR041700">
    <property type="entry name" value="OMP_b-brl_3"/>
</dbReference>
<feature type="domain" description="Outer membrane protein beta-barrel" evidence="4">
    <location>
        <begin position="466"/>
        <end position="926"/>
    </location>
</feature>
<organism evidence="5 6">
    <name type="scientific">Flavisolibacter ginsengisoli DSM 18119</name>
    <dbReference type="NCBI Taxonomy" id="1121884"/>
    <lineage>
        <taxon>Bacteria</taxon>
        <taxon>Pseudomonadati</taxon>
        <taxon>Bacteroidota</taxon>
        <taxon>Chitinophagia</taxon>
        <taxon>Chitinophagales</taxon>
        <taxon>Chitinophagaceae</taxon>
        <taxon>Flavisolibacter</taxon>
    </lineage>
</organism>
<keyword evidence="6" id="KW-1185">Reference proteome</keyword>
<evidence type="ECO:0000256" key="1">
    <source>
        <dbReference type="ARBA" id="ARBA00004442"/>
    </source>
</evidence>
<proteinExistence type="predicted"/>
<evidence type="ECO:0000256" key="2">
    <source>
        <dbReference type="ARBA" id="ARBA00023136"/>
    </source>
</evidence>
<keyword evidence="5" id="KW-0675">Receptor</keyword>
<evidence type="ECO:0000256" key="3">
    <source>
        <dbReference type="ARBA" id="ARBA00023237"/>
    </source>
</evidence>
<reference evidence="5 6" key="1">
    <citation type="submission" date="2016-11" db="EMBL/GenBank/DDBJ databases">
        <authorList>
            <person name="Jaros S."/>
            <person name="Januszkiewicz K."/>
            <person name="Wedrychowicz H."/>
        </authorList>
    </citation>
    <scope>NUCLEOTIDE SEQUENCE [LARGE SCALE GENOMIC DNA]</scope>
    <source>
        <strain evidence="5 6">DSM 18119</strain>
    </source>
</reference>
<comment type="subcellular location">
    <subcellularLocation>
        <location evidence="1">Cell outer membrane</location>
    </subcellularLocation>
</comment>
<dbReference type="Gene3D" id="2.40.170.20">
    <property type="entry name" value="TonB-dependent receptor, beta-barrel domain"/>
    <property type="match status" value="1"/>
</dbReference>
<accession>A0A1M5CCP4</accession>
<dbReference type="SUPFAM" id="SSF49452">
    <property type="entry name" value="Starch-binding domain-like"/>
    <property type="match status" value="1"/>
</dbReference>
<dbReference type="Pfam" id="PF13620">
    <property type="entry name" value="CarboxypepD_reg"/>
    <property type="match status" value="1"/>
</dbReference>
<dbReference type="Gene3D" id="2.60.40.1120">
    <property type="entry name" value="Carboxypeptidase-like, regulatory domain"/>
    <property type="match status" value="1"/>
</dbReference>
<sequence>MKKIFLFSLILFLIGISAYAQKVSGTIKGVLQDSVSTSPLADATVSVVRLPDSTLISFTLTGPSGQFEIKNLDAGDYDLMASFTGLQTAKRKFSISASKLFIDLGTVKLDRFYKSMQEVVINEAPVKVNGDTIAFRADAFKTKPNATVEDLLKKLPGVQVERDGTVKAQGEQVQKVYVDGKEFFNNDPKLATKNITADMVDQVEVFDDMSEQSKFNKIDDGSRSKALNLKLKKDKKKGVFGKAYAGYGTHERWDLGLNANMFKGATQTSVIAKANNTNNIGFTFSDMIGAFGTGGGMGGFGGGGMNIVKAGGGGGGSFGGLNLGTTGSGVTKSSQIGMNYRDTWSKYFDVNGSYFFNHVNTDNDRSSYRTTLTADSTLFTNDKAISKAENDNHRVNFNMIYTLDSFNSIIYNPSLSYQKSYNTYSIDSFYTDALKDGNLYRTNESRSAKMSDGDGYNWTNNLIYRRKFRRPGRTLSINLTNTLSDSQRDAYSLLSAKYYTVAGAKWKDSTANNLNKTESGSNNYAVNFSYTEPLSRDKILEFNYNHNNSTNSSDRELFDYNASNDRFDLPNERLSNNFESQNIYDKLGSNFRVVKKKYNYQLGFAVQQATLENNNLSKSTNIKHTFINYLPTASFNYQFARSRSFRFSYRGTTRMPNVTQLQDVEDVTNYPYITRGNPSLKQEFNHNISLSYNFFDIIKFRNLFAFVTFTSTENKIANYIEQLQGGLAQRSMPVNISGGIYSINGNFNLGFPMKQLKGGNFNTNTRIGFNRDANFIDRVKNFTKTVTAGEDLRLSYFWKEKLDLGVNAGITYNSVNYSVQSRNNTSYFTHTYSLDATYNFPFGFIVSSDFDYTFNTGRTNGYNRNYAMWNGSIAQEVLKSKRGEIKLSVYDILNQNVSISRNTGANYIEDVQSSVLNRFFMLTFSYKLNRMGGRTMPAMMERATKGLRITQ</sequence>
<protein>
    <submittedName>
        <fullName evidence="5">Outer membrane receptor proteins, mostly Fe transport</fullName>
    </submittedName>
</protein>
<dbReference type="AlphaFoldDB" id="A0A1M5CCP4"/>
<dbReference type="Gene3D" id="2.170.130.10">
    <property type="entry name" value="TonB-dependent receptor, plug domain"/>
    <property type="match status" value="1"/>
</dbReference>
<dbReference type="InterPro" id="IPR036942">
    <property type="entry name" value="Beta-barrel_TonB_sf"/>
</dbReference>
<gene>
    <name evidence="5" type="ORF">SAMN02745131_02874</name>
</gene>
<dbReference type="Proteomes" id="UP000184048">
    <property type="component" value="Unassembled WGS sequence"/>
</dbReference>
<dbReference type="OrthoDB" id="606930at2"/>
<evidence type="ECO:0000259" key="4">
    <source>
        <dbReference type="Pfam" id="PF14905"/>
    </source>
</evidence>
<dbReference type="InterPro" id="IPR013784">
    <property type="entry name" value="Carb-bd-like_fold"/>
</dbReference>
<dbReference type="InterPro" id="IPR037066">
    <property type="entry name" value="Plug_dom_sf"/>
</dbReference>
<dbReference type="SUPFAM" id="SSF56935">
    <property type="entry name" value="Porins"/>
    <property type="match status" value="1"/>
</dbReference>
<dbReference type="Pfam" id="PF14905">
    <property type="entry name" value="OMP_b-brl_3"/>
    <property type="match status" value="1"/>
</dbReference>
<evidence type="ECO:0000313" key="5">
    <source>
        <dbReference type="EMBL" id="SHF52460.1"/>
    </source>
</evidence>
<dbReference type="STRING" id="1121884.SAMN02745131_02874"/>
<dbReference type="EMBL" id="FQUU01000012">
    <property type="protein sequence ID" value="SHF52460.1"/>
    <property type="molecule type" value="Genomic_DNA"/>
</dbReference>
<dbReference type="RefSeq" id="WP_072836024.1">
    <property type="nucleotide sequence ID" value="NZ_FQUU01000012.1"/>
</dbReference>
<dbReference type="GO" id="GO:0030246">
    <property type="term" value="F:carbohydrate binding"/>
    <property type="evidence" value="ECO:0007669"/>
    <property type="project" value="InterPro"/>
</dbReference>
<keyword evidence="2" id="KW-0472">Membrane</keyword>
<dbReference type="GO" id="GO:0009279">
    <property type="term" value="C:cell outer membrane"/>
    <property type="evidence" value="ECO:0007669"/>
    <property type="project" value="UniProtKB-SubCell"/>
</dbReference>
<name>A0A1M5CCP4_9BACT</name>
<evidence type="ECO:0000313" key="6">
    <source>
        <dbReference type="Proteomes" id="UP000184048"/>
    </source>
</evidence>
<keyword evidence="3" id="KW-0998">Cell outer membrane</keyword>